<feature type="compositionally biased region" description="Polar residues" evidence="1">
    <location>
        <begin position="109"/>
        <end position="128"/>
    </location>
</feature>
<dbReference type="Proteomes" id="UP000000564">
    <property type="component" value="Chromosome"/>
</dbReference>
<evidence type="ECO:0000313" key="3">
    <source>
        <dbReference type="Proteomes" id="UP000000564"/>
    </source>
</evidence>
<evidence type="ECO:0000313" key="2">
    <source>
        <dbReference type="EMBL" id="AAM78858.1"/>
    </source>
</evidence>
<dbReference type="KEGG" id="spg:SpyM3_0251"/>
<organism evidence="2 3">
    <name type="scientific">Streptococcus pyogenes serotype M3 (strain ATCC BAA-595 / MGAS315)</name>
    <dbReference type="NCBI Taxonomy" id="198466"/>
    <lineage>
        <taxon>Bacteria</taxon>
        <taxon>Bacillati</taxon>
        <taxon>Bacillota</taxon>
        <taxon>Bacilli</taxon>
        <taxon>Lactobacillales</taxon>
        <taxon>Streptococcaceae</taxon>
        <taxon>Streptococcus</taxon>
    </lineage>
</organism>
<accession>A0A0H2UTX3</accession>
<dbReference type="HOGENOM" id="CLU_1365597_0_0_9"/>
<reference evidence="2 3" key="1">
    <citation type="journal article" date="2002" name="Proc. Natl. Acad. Sci. U.S.A.">
        <title>Genome sequence of a serotype M3 strain of group A Streptococcus: phage-encoded toxins, the high-virulence phenotype, and clone emergence.</title>
        <authorList>
            <person name="Beres S.B."/>
            <person name="Sylva G.L."/>
            <person name="Barbian K.D."/>
            <person name="Lei B."/>
            <person name="Hoff J.S."/>
            <person name="Mammarella N.D."/>
            <person name="Liu M.Y."/>
            <person name="Smoot J.C."/>
            <person name="Porcella S.F."/>
            <person name="Parkins L.D."/>
            <person name="Campbell D.S."/>
            <person name="Smith T.M."/>
            <person name="McCormick J.K."/>
            <person name="Leung D.Y."/>
            <person name="Schlievert P.M."/>
            <person name="Musser J.M."/>
        </authorList>
    </citation>
    <scope>NUCLEOTIDE SEQUENCE [LARGE SCALE GENOMIC DNA]</scope>
    <source>
        <strain evidence="3">ATCC BAA-595 / MGAS315</strain>
    </source>
</reference>
<dbReference type="AlphaFoldDB" id="A0A0H2UTX3"/>
<dbReference type="GeneID" id="69901376"/>
<dbReference type="EMBL" id="AE014074">
    <property type="protein sequence ID" value="AAM78858.1"/>
    <property type="molecule type" value="Genomic_DNA"/>
</dbReference>
<sequence>MVKNQFPLVADGIAISDPAKQMALYENEDLITNIRGYYQDKEYDDIARNEEFTAKATSRQAPSSKRFCSNDEKHHYVKEARQKAKQDLKEKRQAYLAKEMAYVPKQVSKKQQPADSSPSQKQATTEMSRFTKKLHQDNYILAELPKEYKEPKNLPQQGTTKKNNYDFLKSSQIYNNKEMRQQREKTIAQELNLSRFEDLP</sequence>
<evidence type="ECO:0000256" key="1">
    <source>
        <dbReference type="SAM" id="MobiDB-lite"/>
    </source>
</evidence>
<protein>
    <submittedName>
        <fullName evidence="2">Uncharacterized protein</fullName>
    </submittedName>
</protein>
<feature type="region of interest" description="Disordered" evidence="1">
    <location>
        <begin position="103"/>
        <end position="167"/>
    </location>
</feature>
<name>A0A0H2UTX3_STRP3</name>
<dbReference type="RefSeq" id="WP_002985931.1">
    <property type="nucleotide sequence ID" value="NC_004070.1"/>
</dbReference>
<gene>
    <name evidence="2" type="ordered locus">SpyM3_0251</name>
</gene>
<proteinExistence type="predicted"/>